<evidence type="ECO:0000313" key="2">
    <source>
        <dbReference type="EMBL" id="MPN04255.1"/>
    </source>
</evidence>
<dbReference type="AlphaFoldDB" id="A0A645EQF8"/>
<reference evidence="2" key="1">
    <citation type="submission" date="2019-08" db="EMBL/GenBank/DDBJ databases">
        <authorList>
            <person name="Kucharzyk K."/>
            <person name="Murdoch R.W."/>
            <person name="Higgins S."/>
            <person name="Loffler F."/>
        </authorList>
    </citation>
    <scope>NUCLEOTIDE SEQUENCE</scope>
</reference>
<keyword evidence="1" id="KW-0472">Membrane</keyword>
<dbReference type="EMBL" id="VSSQ01050181">
    <property type="protein sequence ID" value="MPN04255.1"/>
    <property type="molecule type" value="Genomic_DNA"/>
</dbReference>
<comment type="caution">
    <text evidence="2">The sequence shown here is derived from an EMBL/GenBank/DDBJ whole genome shotgun (WGS) entry which is preliminary data.</text>
</comment>
<accession>A0A645EQF8</accession>
<proteinExistence type="predicted"/>
<keyword evidence="1" id="KW-1133">Transmembrane helix</keyword>
<name>A0A645EQF8_9ZZZZ</name>
<sequence length="168" mass="19218">MKYSKKLIFYIVILFISGVIYFYPREISKDFNGIMYRLGYTNYLENVKVSIQGNISKGLLKGDKFEGAIQIGDKKLTKISMRFDDFGRGNLFYYDESVGDYKSYGDLISNNMKDQFTIIVLEENEEKSGSSSWSSKDGLMISVLASSRNEALDISNKLMKDILVNELK</sequence>
<evidence type="ECO:0000256" key="1">
    <source>
        <dbReference type="SAM" id="Phobius"/>
    </source>
</evidence>
<feature type="transmembrane region" description="Helical" evidence="1">
    <location>
        <begin position="7"/>
        <end position="24"/>
    </location>
</feature>
<keyword evidence="1" id="KW-0812">Transmembrane</keyword>
<organism evidence="2">
    <name type="scientific">bioreactor metagenome</name>
    <dbReference type="NCBI Taxonomy" id="1076179"/>
    <lineage>
        <taxon>unclassified sequences</taxon>
        <taxon>metagenomes</taxon>
        <taxon>ecological metagenomes</taxon>
    </lineage>
</organism>
<protein>
    <submittedName>
        <fullName evidence="2">Uncharacterized protein</fullName>
    </submittedName>
</protein>
<gene>
    <name evidence="2" type="ORF">SDC9_151491</name>
</gene>